<dbReference type="AlphaFoldDB" id="A0A2P4T3V2"/>
<keyword evidence="3" id="KW-1185">Reference proteome</keyword>
<name>A0A2P4T3V2_BAMTH</name>
<organism evidence="2 3">
    <name type="scientific">Bambusicola thoracicus</name>
    <name type="common">Chinese bamboo-partridge</name>
    <name type="synonym">Perdix thoracica</name>
    <dbReference type="NCBI Taxonomy" id="9083"/>
    <lineage>
        <taxon>Eukaryota</taxon>
        <taxon>Metazoa</taxon>
        <taxon>Chordata</taxon>
        <taxon>Craniata</taxon>
        <taxon>Vertebrata</taxon>
        <taxon>Euteleostomi</taxon>
        <taxon>Archelosauria</taxon>
        <taxon>Archosauria</taxon>
        <taxon>Dinosauria</taxon>
        <taxon>Saurischia</taxon>
        <taxon>Theropoda</taxon>
        <taxon>Coelurosauria</taxon>
        <taxon>Aves</taxon>
        <taxon>Neognathae</taxon>
        <taxon>Galloanserae</taxon>
        <taxon>Galliformes</taxon>
        <taxon>Phasianidae</taxon>
        <taxon>Perdicinae</taxon>
        <taxon>Bambusicola</taxon>
    </lineage>
</organism>
<feature type="domain" description="MROH2B-like N-terminal HEAT-repeats" evidence="1">
    <location>
        <begin position="4"/>
        <end position="74"/>
    </location>
</feature>
<dbReference type="Pfam" id="PF23221">
    <property type="entry name" value="HEAT_MROH2B_1st"/>
    <property type="match status" value="1"/>
</dbReference>
<dbReference type="InterPro" id="IPR056282">
    <property type="entry name" value="MROH2B-like_N_HEAT"/>
</dbReference>
<gene>
    <name evidence="2" type="ORF">CIB84_005221</name>
</gene>
<proteinExistence type="predicted"/>
<dbReference type="OrthoDB" id="1884734at2759"/>
<reference evidence="2 3" key="1">
    <citation type="submission" date="2018-01" db="EMBL/GenBank/DDBJ databases">
        <title>Comparison of the Chinese Bamboo Partridge and Red Junglefowl genome sequences highlights the importance of demography in genome evolution.</title>
        <authorList>
            <person name="Tiley G.P."/>
            <person name="Kimball R.T."/>
            <person name="Braun E.L."/>
            <person name="Burleigh J.G."/>
        </authorList>
    </citation>
    <scope>NUCLEOTIDE SEQUENCE [LARGE SCALE GENOMIC DNA]</scope>
    <source>
        <strain evidence="2">RTK389</strain>
        <tissue evidence="2">Blood</tissue>
    </source>
</reference>
<dbReference type="EMBL" id="PPHD01009842">
    <property type="protein sequence ID" value="POI31028.1"/>
    <property type="molecule type" value="Genomic_DNA"/>
</dbReference>
<accession>A0A2P4T3V2</accession>
<evidence type="ECO:0000313" key="3">
    <source>
        <dbReference type="Proteomes" id="UP000237246"/>
    </source>
</evidence>
<evidence type="ECO:0000259" key="1">
    <source>
        <dbReference type="Pfam" id="PF23221"/>
    </source>
</evidence>
<evidence type="ECO:0000313" key="2">
    <source>
        <dbReference type="EMBL" id="POI31028.1"/>
    </source>
</evidence>
<sequence length="158" mass="17416">MPDSVRTAASNVLVALARTHFTLVMAKLQGHLKAVGEMSKEFALITLSKLFSRYAPQCIPFMWLTLAGLCSVVGQSLTMFLEALEGVQSVIPKDKFLAVTSAVFYQLSDDTKQHSEADSAELTHCILLQGKERSFGDAWRCPGQNLSHKPAEWVRLSC</sequence>
<dbReference type="Proteomes" id="UP000237246">
    <property type="component" value="Unassembled WGS sequence"/>
</dbReference>
<protein>
    <recommendedName>
        <fullName evidence="1">MROH2B-like N-terminal HEAT-repeats domain-containing protein</fullName>
    </recommendedName>
</protein>
<comment type="caution">
    <text evidence="2">The sequence shown here is derived from an EMBL/GenBank/DDBJ whole genome shotgun (WGS) entry which is preliminary data.</text>
</comment>